<evidence type="ECO:0000313" key="6">
    <source>
        <dbReference type="Proteomes" id="UP000187455"/>
    </source>
</evidence>
<dbReference type="Pfam" id="PF00005">
    <property type="entry name" value="ABC_tran"/>
    <property type="match status" value="1"/>
</dbReference>
<keyword evidence="3" id="KW-0067">ATP-binding</keyword>
<proteinExistence type="predicted"/>
<dbReference type="Gene3D" id="3.40.50.300">
    <property type="entry name" value="P-loop containing nucleotide triphosphate hydrolases"/>
    <property type="match status" value="2"/>
</dbReference>
<keyword evidence="6" id="KW-1185">Reference proteome</keyword>
<keyword evidence="1" id="KW-0677">Repeat</keyword>
<evidence type="ECO:0000259" key="4">
    <source>
        <dbReference type="PROSITE" id="PS50893"/>
    </source>
</evidence>
<evidence type="ECO:0000313" key="5">
    <source>
        <dbReference type="EMBL" id="OLY79216.1"/>
    </source>
</evidence>
<dbReference type="InterPro" id="IPR027417">
    <property type="entry name" value="P-loop_NTPase"/>
</dbReference>
<dbReference type="Pfam" id="PF12848">
    <property type="entry name" value="ABC_tran_Xtn"/>
    <property type="match status" value="1"/>
</dbReference>
<evidence type="ECO:0000256" key="3">
    <source>
        <dbReference type="ARBA" id="ARBA00022840"/>
    </source>
</evidence>
<dbReference type="InterPro" id="IPR003439">
    <property type="entry name" value="ABC_transporter-like_ATP-bd"/>
</dbReference>
<dbReference type="InterPro" id="IPR050611">
    <property type="entry name" value="ABCF"/>
</dbReference>
<evidence type="ECO:0000256" key="1">
    <source>
        <dbReference type="ARBA" id="ARBA00022737"/>
    </source>
</evidence>
<dbReference type="PROSITE" id="PS00211">
    <property type="entry name" value="ABC_TRANSPORTER_1"/>
    <property type="match status" value="1"/>
</dbReference>
<dbReference type="GO" id="GO:0005524">
    <property type="term" value="F:ATP binding"/>
    <property type="evidence" value="ECO:0007669"/>
    <property type="project" value="UniProtKB-KW"/>
</dbReference>
<comment type="caution">
    <text evidence="5">The sequence shown here is derived from an EMBL/GenBank/DDBJ whole genome shotgun (WGS) entry which is preliminary data.</text>
</comment>
<dbReference type="PROSITE" id="PS50893">
    <property type="entry name" value="ABC_TRANSPORTER_2"/>
    <property type="match status" value="1"/>
</dbReference>
<dbReference type="AlphaFoldDB" id="A0A1R0GQR5"/>
<dbReference type="GO" id="GO:0016887">
    <property type="term" value="F:ATP hydrolysis activity"/>
    <property type="evidence" value="ECO:0007669"/>
    <property type="project" value="InterPro"/>
</dbReference>
<dbReference type="STRING" id="133383.A0A1R0GQR5"/>
<accession>A0A1R0GQR5</accession>
<evidence type="ECO:0000256" key="2">
    <source>
        <dbReference type="ARBA" id="ARBA00022741"/>
    </source>
</evidence>
<protein>
    <submittedName>
        <fullName evidence="5">ABC transporter F family member 4</fullName>
    </submittedName>
</protein>
<gene>
    <name evidence="5" type="ORF">AYI68_g6717</name>
</gene>
<organism evidence="5 6">
    <name type="scientific">Smittium mucronatum</name>
    <dbReference type="NCBI Taxonomy" id="133383"/>
    <lineage>
        <taxon>Eukaryota</taxon>
        <taxon>Fungi</taxon>
        <taxon>Fungi incertae sedis</taxon>
        <taxon>Zoopagomycota</taxon>
        <taxon>Kickxellomycotina</taxon>
        <taxon>Harpellomycetes</taxon>
        <taxon>Harpellales</taxon>
        <taxon>Legeriomycetaceae</taxon>
        <taxon>Smittium</taxon>
    </lineage>
</organism>
<dbReference type="PANTHER" id="PTHR19211:SF129">
    <property type="entry name" value="ABC TRANSPORTER ATP-BINDING PROTEIN"/>
    <property type="match status" value="1"/>
</dbReference>
<dbReference type="InterPro" id="IPR032781">
    <property type="entry name" value="ABC_tran_Xtn"/>
</dbReference>
<feature type="domain" description="ABC transporter" evidence="4">
    <location>
        <begin position="170"/>
        <end position="395"/>
    </location>
</feature>
<dbReference type="FunFam" id="3.40.50.300:FF:001197">
    <property type="entry name" value="Putative ATP-binding cassette family ATPase"/>
    <property type="match status" value="1"/>
</dbReference>
<dbReference type="PANTHER" id="PTHR19211">
    <property type="entry name" value="ATP-BINDING TRANSPORT PROTEIN-RELATED"/>
    <property type="match status" value="1"/>
</dbReference>
<dbReference type="CDD" id="cd03221">
    <property type="entry name" value="ABCF_EF-3"/>
    <property type="match status" value="1"/>
</dbReference>
<dbReference type="SMART" id="SM00382">
    <property type="entry name" value="AAA"/>
    <property type="match status" value="1"/>
</dbReference>
<dbReference type="InterPro" id="IPR003593">
    <property type="entry name" value="AAA+_ATPase"/>
</dbReference>
<dbReference type="SUPFAM" id="SSF52540">
    <property type="entry name" value="P-loop containing nucleoside triphosphate hydrolases"/>
    <property type="match status" value="2"/>
</dbReference>
<sequence length="395" mass="45047">MFIQPDILLLDEPTNHLDLHAIVWFTKYLKSLEGVTLVVVSHDREFLNQISKETILIKDKKLHYYSGNYDAYLKISEDLRKKKEFIYEGIERKKKHLNESIQKGIKHAKATGDDKKLGMVASRKKKLERLGAEKTEDGKRWKVSYFERPEKEVTIDIPQPEPLRQAGHLVRLLDVCFGYQPETLVIKNLSMDLEIGQRVGILGPNGCGKSTLINLIKRNLLPTRGRIETHSRAIVGHFDQHFVDIYSQLEISGVSKILAEYGPAKTAVSLNEQRPVIDGEQEARAYLGSFGLSGNYATQPIKTLSGGQKARFALAMMLIERPHLLLLDEITNHLDMPTISGLIKTLKTFEGCVVLVSHDQYFLQQVADTFYVFKKDKTLVRWDGDVDSYVKKIKR</sequence>
<reference evidence="5 6" key="1">
    <citation type="journal article" date="2016" name="Mol. Biol. Evol.">
        <title>Genome-Wide Survey of Gut Fungi (Harpellales) Reveals the First Horizontally Transferred Ubiquitin Gene from a Mosquito Host.</title>
        <authorList>
            <person name="Wang Y."/>
            <person name="White M.M."/>
            <person name="Kvist S."/>
            <person name="Moncalvo J.M."/>
        </authorList>
    </citation>
    <scope>NUCLEOTIDE SEQUENCE [LARGE SCALE GENOMIC DNA]</scope>
    <source>
        <strain evidence="5 6">ALG-7-W6</strain>
    </source>
</reference>
<dbReference type="Proteomes" id="UP000187455">
    <property type="component" value="Unassembled WGS sequence"/>
</dbReference>
<name>A0A1R0GQR5_9FUNG</name>
<dbReference type="EMBL" id="LSSL01004782">
    <property type="protein sequence ID" value="OLY79216.1"/>
    <property type="molecule type" value="Genomic_DNA"/>
</dbReference>
<dbReference type="OrthoDB" id="2110130at2759"/>
<keyword evidence="2" id="KW-0547">Nucleotide-binding</keyword>
<dbReference type="InterPro" id="IPR017871">
    <property type="entry name" value="ABC_transporter-like_CS"/>
</dbReference>